<sequence length="275" mass="31496">MIGKYNTLRVIKEVDFGIYLDGAENGEILLPTRYVPKNTNVDDELEVFIYLDSEDRVIATTEKPFATVGEFAFLQVKSVNKVGAFLDWGLMKDLMVPFREQEEKMEEGKYYPVYVYLDEESNRIVATSKMYTVLNNLLPEYEPGQEVDLFVYDKAEIGYKVVVNNLHSGMIYHSQLFQPIKLGDRLKGFVQKVREDDKIDISLQKPGYEAVEGQAAEILNLLKEKGGFLAVSDKSPADLIYKVFKMSKKSFKKAIGTLYKQRLIVIEKEGIKLTR</sequence>
<dbReference type="InterPro" id="IPR003029">
    <property type="entry name" value="S1_domain"/>
</dbReference>
<dbReference type="Pfam" id="PF13509">
    <property type="entry name" value="S1_2"/>
    <property type="match status" value="2"/>
</dbReference>
<organism evidence="3 4">
    <name type="scientific">Carboxylicivirga linearis</name>
    <dbReference type="NCBI Taxonomy" id="1628157"/>
    <lineage>
        <taxon>Bacteria</taxon>
        <taxon>Pseudomonadati</taxon>
        <taxon>Bacteroidota</taxon>
        <taxon>Bacteroidia</taxon>
        <taxon>Marinilabiliales</taxon>
        <taxon>Marinilabiliaceae</taxon>
        <taxon>Carboxylicivirga</taxon>
    </lineage>
</organism>
<dbReference type="InterPro" id="IPR040764">
    <property type="entry name" value="CvfB_WH"/>
</dbReference>
<dbReference type="InterPro" id="IPR039566">
    <property type="entry name" value="CvfB_S1_st"/>
</dbReference>
<keyword evidence="4" id="KW-1185">Reference proteome</keyword>
<accession>A0ABS5JUB7</accession>
<evidence type="ECO:0000259" key="2">
    <source>
        <dbReference type="SMART" id="SM00316"/>
    </source>
</evidence>
<feature type="domain" description="S1 motif" evidence="2">
    <location>
        <begin position="142"/>
        <end position="204"/>
    </location>
</feature>
<dbReference type="SMART" id="SM00316">
    <property type="entry name" value="S1"/>
    <property type="match status" value="2"/>
</dbReference>
<comment type="caution">
    <text evidence="3">The sequence shown here is derived from an EMBL/GenBank/DDBJ whole genome shotgun (WGS) entry which is preliminary data.</text>
</comment>
<dbReference type="SUPFAM" id="SSF50249">
    <property type="entry name" value="Nucleic acid-binding proteins"/>
    <property type="match status" value="1"/>
</dbReference>
<dbReference type="Gene3D" id="1.10.10.10">
    <property type="entry name" value="Winged helix-like DNA-binding domain superfamily/Winged helix DNA-binding domain"/>
    <property type="match status" value="1"/>
</dbReference>
<comment type="similarity">
    <text evidence="1">Belongs to the CvfB family.</text>
</comment>
<reference evidence="3 4" key="1">
    <citation type="journal article" date="2015" name="Int. J. Syst. Evol. Microbiol.">
        <title>Carboxylicivirga linearis sp. nov., isolated from a sea cucumber culture pond.</title>
        <authorList>
            <person name="Wang F.Q."/>
            <person name="Zhou Y.X."/>
            <person name="Lin X.Z."/>
            <person name="Chen G.J."/>
            <person name="Du Z.J."/>
        </authorList>
    </citation>
    <scope>NUCLEOTIDE SEQUENCE [LARGE SCALE GENOMIC DNA]</scope>
    <source>
        <strain evidence="3 4">FB218</strain>
    </source>
</reference>
<dbReference type="RefSeq" id="WP_212215743.1">
    <property type="nucleotide sequence ID" value="NZ_JAGUCO010000005.1"/>
</dbReference>
<evidence type="ECO:0000313" key="3">
    <source>
        <dbReference type="EMBL" id="MBS2098504.1"/>
    </source>
</evidence>
<name>A0ABS5JUB7_9BACT</name>
<gene>
    <name evidence="3" type="ORF">KEM10_09445</name>
</gene>
<feature type="domain" description="S1 motif" evidence="2">
    <location>
        <begin position="67"/>
        <end position="129"/>
    </location>
</feature>
<dbReference type="EMBL" id="JAGUCO010000005">
    <property type="protein sequence ID" value="MBS2098504.1"/>
    <property type="molecule type" value="Genomic_DNA"/>
</dbReference>
<dbReference type="PIRSF" id="PIRSF012524">
    <property type="entry name" value="YitL_S1"/>
    <property type="match status" value="1"/>
</dbReference>
<proteinExistence type="inferred from homology"/>
<evidence type="ECO:0000313" key="4">
    <source>
        <dbReference type="Proteomes" id="UP000708576"/>
    </source>
</evidence>
<evidence type="ECO:0000256" key="1">
    <source>
        <dbReference type="PIRNR" id="PIRNR012524"/>
    </source>
</evidence>
<dbReference type="Gene3D" id="2.40.50.140">
    <property type="entry name" value="Nucleic acid-binding proteins"/>
    <property type="match status" value="2"/>
</dbReference>
<dbReference type="PANTHER" id="PTHR37296">
    <property type="entry name" value="CONSERVED VIRULENCE FACTOR B"/>
    <property type="match status" value="1"/>
</dbReference>
<dbReference type="InterPro" id="IPR014464">
    <property type="entry name" value="CvfB_fam"/>
</dbReference>
<dbReference type="Pfam" id="PF17783">
    <property type="entry name" value="WHD_CvfB"/>
    <property type="match status" value="1"/>
</dbReference>
<protein>
    <submittedName>
        <fullName evidence="3">GntR family transcriptional regulator</fullName>
    </submittedName>
</protein>
<dbReference type="InterPro" id="IPR036388">
    <property type="entry name" value="WH-like_DNA-bd_sf"/>
</dbReference>
<dbReference type="PANTHER" id="PTHR37296:SF1">
    <property type="entry name" value="CONSERVED VIRULENCE FACTOR B"/>
    <property type="match status" value="1"/>
</dbReference>
<dbReference type="InterPro" id="IPR012340">
    <property type="entry name" value="NA-bd_OB-fold"/>
</dbReference>
<dbReference type="Proteomes" id="UP000708576">
    <property type="component" value="Unassembled WGS sequence"/>
</dbReference>